<evidence type="ECO:0000256" key="1">
    <source>
        <dbReference type="SAM" id="MobiDB-lite"/>
    </source>
</evidence>
<gene>
    <name evidence="2" type="ORF">S03H2_21787</name>
</gene>
<protein>
    <submittedName>
        <fullName evidence="2">Uncharacterized protein</fullName>
    </submittedName>
</protein>
<feature type="compositionally biased region" description="Acidic residues" evidence="1">
    <location>
        <begin position="96"/>
        <end position="122"/>
    </location>
</feature>
<feature type="region of interest" description="Disordered" evidence="1">
    <location>
        <begin position="87"/>
        <end position="122"/>
    </location>
</feature>
<sequence>MRKVGIALGVVTLLVAFAVTPASAGFMNWYPQLLNPQVLEQERILAMYEYKGVPQPITNNYFYTYNTGEHAYSVFYGNQYETEYQSGSTSIGVTGDVEDGDLNVDVDVDNDNTTSSDDEEEE</sequence>
<name>X1EFP5_9ZZZZ</name>
<dbReference type="EMBL" id="BARU01011642">
    <property type="protein sequence ID" value="GAH32121.1"/>
    <property type="molecule type" value="Genomic_DNA"/>
</dbReference>
<comment type="caution">
    <text evidence="2">The sequence shown here is derived from an EMBL/GenBank/DDBJ whole genome shotgun (WGS) entry which is preliminary data.</text>
</comment>
<evidence type="ECO:0000313" key="2">
    <source>
        <dbReference type="EMBL" id="GAH32121.1"/>
    </source>
</evidence>
<dbReference type="AlphaFoldDB" id="X1EFP5"/>
<reference evidence="2" key="1">
    <citation type="journal article" date="2014" name="Front. Microbiol.">
        <title>High frequency of phylogenetically diverse reductive dehalogenase-homologous genes in deep subseafloor sedimentary metagenomes.</title>
        <authorList>
            <person name="Kawai M."/>
            <person name="Futagami T."/>
            <person name="Toyoda A."/>
            <person name="Takaki Y."/>
            <person name="Nishi S."/>
            <person name="Hori S."/>
            <person name="Arai W."/>
            <person name="Tsubouchi T."/>
            <person name="Morono Y."/>
            <person name="Uchiyama I."/>
            <person name="Ito T."/>
            <person name="Fujiyama A."/>
            <person name="Inagaki F."/>
            <person name="Takami H."/>
        </authorList>
    </citation>
    <scope>NUCLEOTIDE SEQUENCE</scope>
    <source>
        <strain evidence="2">Expedition CK06-06</strain>
    </source>
</reference>
<accession>X1EFP5</accession>
<organism evidence="2">
    <name type="scientific">marine sediment metagenome</name>
    <dbReference type="NCBI Taxonomy" id="412755"/>
    <lineage>
        <taxon>unclassified sequences</taxon>
        <taxon>metagenomes</taxon>
        <taxon>ecological metagenomes</taxon>
    </lineage>
</organism>
<proteinExistence type="predicted"/>